<reference evidence="15 16" key="1">
    <citation type="submission" date="2023-07" db="EMBL/GenBank/DDBJ databases">
        <title>Genomic Encyclopedia of Type Strains, Phase IV (KMG-IV): sequencing the most valuable type-strain genomes for metagenomic binning, comparative biology and taxonomic classification.</title>
        <authorList>
            <person name="Goeker M."/>
        </authorList>
    </citation>
    <scope>NUCLEOTIDE SEQUENCE [LARGE SCALE GENOMIC DNA]</scope>
    <source>
        <strain evidence="15 16">DSM 9768</strain>
    </source>
</reference>
<evidence type="ECO:0000256" key="2">
    <source>
        <dbReference type="ARBA" id="ARBA00022448"/>
    </source>
</evidence>
<comment type="activity regulation">
    <text evidence="14">Na(+) is not transported, but it plays an essential structural role and its presence is essential for fluoride channel function.</text>
</comment>
<feature type="binding site" evidence="14">
    <location>
        <position position="81"/>
    </location>
    <ligand>
        <name>Na(+)</name>
        <dbReference type="ChEBI" id="CHEBI:29101"/>
        <note>structural</note>
    </ligand>
</feature>
<comment type="subcellular location">
    <subcellularLocation>
        <location evidence="1 14">Cell membrane</location>
        <topology evidence="1 14">Multi-pass membrane protein</topology>
    </subcellularLocation>
</comment>
<dbReference type="InterPro" id="IPR003691">
    <property type="entry name" value="FluC"/>
</dbReference>
<evidence type="ECO:0000256" key="13">
    <source>
        <dbReference type="ARBA" id="ARBA00049940"/>
    </source>
</evidence>
<evidence type="ECO:0000256" key="9">
    <source>
        <dbReference type="ARBA" id="ARBA00023136"/>
    </source>
</evidence>
<evidence type="ECO:0000256" key="6">
    <source>
        <dbReference type="ARBA" id="ARBA00022989"/>
    </source>
</evidence>
<dbReference type="Pfam" id="PF02537">
    <property type="entry name" value="CRCB"/>
    <property type="match status" value="1"/>
</dbReference>
<feature type="transmembrane region" description="Helical" evidence="14">
    <location>
        <begin position="102"/>
        <end position="123"/>
    </location>
</feature>
<name>A0ABT9ZXX2_9BACI</name>
<dbReference type="RefSeq" id="WP_307327699.1">
    <property type="nucleotide sequence ID" value="NZ_JAUSUG010000014.1"/>
</dbReference>
<evidence type="ECO:0000256" key="12">
    <source>
        <dbReference type="ARBA" id="ARBA00035585"/>
    </source>
</evidence>
<comment type="catalytic activity">
    <reaction evidence="12">
        <text>fluoride(in) = fluoride(out)</text>
        <dbReference type="Rhea" id="RHEA:76159"/>
        <dbReference type="ChEBI" id="CHEBI:17051"/>
    </reaction>
    <physiologicalReaction direction="left-to-right" evidence="12">
        <dbReference type="Rhea" id="RHEA:76160"/>
    </physiologicalReaction>
</comment>
<feature type="transmembrane region" description="Helical" evidence="14">
    <location>
        <begin position="6"/>
        <end position="24"/>
    </location>
</feature>
<dbReference type="PANTHER" id="PTHR28259">
    <property type="entry name" value="FLUORIDE EXPORT PROTEIN 1-RELATED"/>
    <property type="match status" value="1"/>
</dbReference>
<evidence type="ECO:0000256" key="8">
    <source>
        <dbReference type="ARBA" id="ARBA00023065"/>
    </source>
</evidence>
<dbReference type="NCBIfam" id="TIGR00494">
    <property type="entry name" value="crcB"/>
    <property type="match status" value="1"/>
</dbReference>
<comment type="function">
    <text evidence="13 14">Fluoride-specific ion channel. Important for reducing fluoride concentration in the cell, thus reducing its toxicity.</text>
</comment>
<comment type="similarity">
    <text evidence="11 14">Belongs to the fluoride channel Fluc/FEX (TC 1.A.43) family.</text>
</comment>
<keyword evidence="6 14" id="KW-1133">Transmembrane helix</keyword>
<evidence type="ECO:0000256" key="14">
    <source>
        <dbReference type="HAMAP-Rule" id="MF_00454"/>
    </source>
</evidence>
<evidence type="ECO:0000256" key="5">
    <source>
        <dbReference type="ARBA" id="ARBA00022723"/>
    </source>
</evidence>
<proteinExistence type="inferred from homology"/>
<feature type="transmembrane region" description="Helical" evidence="14">
    <location>
        <begin position="69"/>
        <end position="90"/>
    </location>
</feature>
<evidence type="ECO:0000256" key="3">
    <source>
        <dbReference type="ARBA" id="ARBA00022475"/>
    </source>
</evidence>
<evidence type="ECO:0000256" key="10">
    <source>
        <dbReference type="ARBA" id="ARBA00023303"/>
    </source>
</evidence>
<keyword evidence="4 14" id="KW-0812">Transmembrane</keyword>
<protein>
    <recommendedName>
        <fullName evidence="14">Fluoride-specific ion channel FluC</fullName>
    </recommendedName>
</protein>
<evidence type="ECO:0000313" key="15">
    <source>
        <dbReference type="EMBL" id="MDQ0256096.1"/>
    </source>
</evidence>
<keyword evidence="8 14" id="KW-0406">Ion transport</keyword>
<organism evidence="15 16">
    <name type="scientific">Evansella vedderi</name>
    <dbReference type="NCBI Taxonomy" id="38282"/>
    <lineage>
        <taxon>Bacteria</taxon>
        <taxon>Bacillati</taxon>
        <taxon>Bacillota</taxon>
        <taxon>Bacilli</taxon>
        <taxon>Bacillales</taxon>
        <taxon>Bacillaceae</taxon>
        <taxon>Evansella</taxon>
    </lineage>
</organism>
<sequence>MNFLLVAIGGGLGAVLRYVLGVWIKNNTRERSIPTAMLIVNLLGAFGLGIFFNYAYGEIPMAAYDKKPYLFFGIGFFGAFTTFSTFSVEAVTLLQKKKWIPLFTYILLSVGGSIIIFAFAFFVL</sequence>
<evidence type="ECO:0000313" key="16">
    <source>
        <dbReference type="Proteomes" id="UP001230005"/>
    </source>
</evidence>
<keyword evidence="16" id="KW-1185">Reference proteome</keyword>
<keyword evidence="9 14" id="KW-0472">Membrane</keyword>
<evidence type="ECO:0000256" key="1">
    <source>
        <dbReference type="ARBA" id="ARBA00004651"/>
    </source>
</evidence>
<feature type="transmembrane region" description="Helical" evidence="14">
    <location>
        <begin position="36"/>
        <end position="57"/>
    </location>
</feature>
<feature type="binding site" evidence="14">
    <location>
        <position position="78"/>
    </location>
    <ligand>
        <name>Na(+)</name>
        <dbReference type="ChEBI" id="CHEBI:29101"/>
        <note>structural</note>
    </ligand>
</feature>
<dbReference type="Proteomes" id="UP001230005">
    <property type="component" value="Unassembled WGS sequence"/>
</dbReference>
<gene>
    <name evidence="14" type="primary">fluC</name>
    <name evidence="14" type="synonym">crcB</name>
    <name evidence="15" type="ORF">J2S74_003495</name>
</gene>
<dbReference type="EMBL" id="JAUSUG010000014">
    <property type="protein sequence ID" value="MDQ0256096.1"/>
    <property type="molecule type" value="Genomic_DNA"/>
</dbReference>
<dbReference type="PANTHER" id="PTHR28259:SF16">
    <property type="entry name" value="FLUORIDE-SPECIFIC ION CHANNEL FLUC 2"/>
    <property type="match status" value="1"/>
</dbReference>
<evidence type="ECO:0000256" key="7">
    <source>
        <dbReference type="ARBA" id="ARBA00023053"/>
    </source>
</evidence>
<keyword evidence="3 14" id="KW-1003">Cell membrane</keyword>
<accession>A0ABT9ZXX2</accession>
<evidence type="ECO:0000256" key="11">
    <source>
        <dbReference type="ARBA" id="ARBA00035120"/>
    </source>
</evidence>
<keyword evidence="7 14" id="KW-0915">Sodium</keyword>
<comment type="caution">
    <text evidence="15">The sequence shown here is derived from an EMBL/GenBank/DDBJ whole genome shotgun (WGS) entry which is preliminary data.</text>
</comment>
<keyword evidence="5 14" id="KW-0479">Metal-binding</keyword>
<evidence type="ECO:0000256" key="4">
    <source>
        <dbReference type="ARBA" id="ARBA00022692"/>
    </source>
</evidence>
<keyword evidence="10 14" id="KW-0407">Ion channel</keyword>
<keyword evidence="2 14" id="KW-0813">Transport</keyword>
<dbReference type="HAMAP" id="MF_00454">
    <property type="entry name" value="FluC"/>
    <property type="match status" value="1"/>
</dbReference>